<organism evidence="2 3">
    <name type="scientific">Lucifera butyrica</name>
    <dbReference type="NCBI Taxonomy" id="1351585"/>
    <lineage>
        <taxon>Bacteria</taxon>
        <taxon>Bacillati</taxon>
        <taxon>Bacillota</taxon>
        <taxon>Negativicutes</taxon>
        <taxon>Veillonellales</taxon>
        <taxon>Veillonellaceae</taxon>
        <taxon>Lucifera</taxon>
    </lineage>
</organism>
<dbReference type="Proteomes" id="UP000277811">
    <property type="component" value="Unassembled WGS sequence"/>
</dbReference>
<keyword evidence="3" id="KW-1185">Reference proteome</keyword>
<dbReference type="EMBL" id="UPPP01000066">
    <property type="protein sequence ID" value="VBB06640.1"/>
    <property type="molecule type" value="Genomic_DNA"/>
</dbReference>
<dbReference type="CDD" id="cd00009">
    <property type="entry name" value="AAA"/>
    <property type="match status" value="1"/>
</dbReference>
<evidence type="ECO:0000259" key="1">
    <source>
        <dbReference type="SMART" id="SM00382"/>
    </source>
</evidence>
<dbReference type="OrthoDB" id="9812140at2"/>
<dbReference type="Gene3D" id="3.40.50.300">
    <property type="entry name" value="P-loop containing nucleotide triphosphate hydrolases"/>
    <property type="match status" value="1"/>
</dbReference>
<evidence type="ECO:0000313" key="3">
    <source>
        <dbReference type="Proteomes" id="UP000277811"/>
    </source>
</evidence>
<accession>A0A498R6V0</accession>
<dbReference type="SUPFAM" id="SSF52540">
    <property type="entry name" value="P-loop containing nucleoside triphosphate hydrolases"/>
    <property type="match status" value="1"/>
</dbReference>
<protein>
    <recommendedName>
        <fullName evidence="1">AAA+ ATPase domain-containing protein</fullName>
    </recommendedName>
</protein>
<name>A0A498R6V0_9FIRM</name>
<dbReference type="RefSeq" id="WP_122627583.1">
    <property type="nucleotide sequence ID" value="NZ_UPPP01000066.1"/>
</dbReference>
<gene>
    <name evidence="2" type="ORF">LUCI_1876</name>
</gene>
<sequence>MHRFILFRNILQDPIIQKVRYCLAQPEKEEPYFDLTGDLITQGELLGLKGNLLVSYIIYLLSRDENIFSTMAEKAGRHIGSGLYQAAIHDMKIIKDLLRIRLPARLPLSESYEPTFLHNQSYWEELRACFLSDASPGDMVEKLIEFYRCCGTGDMAGYAAFRWNNTDRRLSGIEHYDPIRLNDIIGYEYQKEVLIRNTLAFLDGKPANNVLLVGARGTGKSSSVKALANEYFSQGLRLVEIAKQELGALQAVMAFLRHKSKKFILFIDDLSFEEFEIEYKHLKSAIEGGVEQKPDNVVIYATSNRRHLIRENWNERSGDADDIHFNDAINEKISLSDRFGITLTYLAPDQKDYLTIISEVAQRNGICLSPEELRKEALHWEMSHSGRSGRTAQQLVNHLLCRQSS</sequence>
<dbReference type="Pfam" id="PF05673">
    <property type="entry name" value="DUF815"/>
    <property type="match status" value="1"/>
</dbReference>
<dbReference type="PANTHER" id="PTHR42935">
    <property type="entry name" value="SLR0930 PROTEIN"/>
    <property type="match status" value="1"/>
</dbReference>
<reference evidence="2 3" key="1">
    <citation type="submission" date="2018-06" db="EMBL/GenBank/DDBJ databases">
        <authorList>
            <person name="Strepis N."/>
        </authorList>
    </citation>
    <scope>NUCLEOTIDE SEQUENCE [LARGE SCALE GENOMIC DNA]</scope>
    <source>
        <strain evidence="2">LUCI</strain>
    </source>
</reference>
<dbReference type="InterPro" id="IPR008533">
    <property type="entry name" value="DUF815"/>
</dbReference>
<dbReference type="AlphaFoldDB" id="A0A498R6V0"/>
<evidence type="ECO:0000313" key="2">
    <source>
        <dbReference type="EMBL" id="VBB06640.1"/>
    </source>
</evidence>
<proteinExistence type="predicted"/>
<dbReference type="SMART" id="SM00382">
    <property type="entry name" value="AAA"/>
    <property type="match status" value="1"/>
</dbReference>
<dbReference type="PANTHER" id="PTHR42935:SF1">
    <property type="entry name" value="SLR0930 PROTEIN"/>
    <property type="match status" value="1"/>
</dbReference>
<dbReference type="InterPro" id="IPR003593">
    <property type="entry name" value="AAA+_ATPase"/>
</dbReference>
<dbReference type="InterPro" id="IPR027417">
    <property type="entry name" value="P-loop_NTPase"/>
</dbReference>
<feature type="domain" description="AAA+ ATPase" evidence="1">
    <location>
        <begin position="206"/>
        <end position="339"/>
    </location>
</feature>